<evidence type="ECO:0000313" key="2">
    <source>
        <dbReference type="EMBL" id="QLI82986.1"/>
    </source>
</evidence>
<evidence type="ECO:0000313" key="3">
    <source>
        <dbReference type="Proteomes" id="UP000510822"/>
    </source>
</evidence>
<dbReference type="Proteomes" id="UP000510822">
    <property type="component" value="Chromosome"/>
</dbReference>
<dbReference type="RefSeq" id="WP_180307058.1">
    <property type="nucleotide sequence ID" value="NZ_CP058952.1"/>
</dbReference>
<sequence>MAKSQYEGRLVVVASRHDKAAAIARPMHKLLGVQLWSPPDLDTDQFGTFSGDVPRPGTPIEMLRAKIALCRRLFPNPIMLASEGAYSQHPIFPSLGLAQEWMMWDDADNGLVLIEHKTRITPFYYATRLESSEQLAPQLERCGWPKLAVTLHAADLNVPSFKGLRATAEIEHALAHLQGLGAQQIQLATDMRAHLHPPRQRTLRHLAARLARRVRTACPQCQQLGFGARFCETGLACSDCNTPSQQLKMRGVRCEHCGYGHASWQASGYADPYYCTYCNP</sequence>
<evidence type="ECO:0000259" key="1">
    <source>
        <dbReference type="Pfam" id="PF20376"/>
    </source>
</evidence>
<dbReference type="EMBL" id="CP058952">
    <property type="protein sequence ID" value="QLI82986.1"/>
    <property type="molecule type" value="Genomic_DNA"/>
</dbReference>
<keyword evidence="3" id="KW-1185">Reference proteome</keyword>
<name>A0A7D5ZG34_9NEIS</name>
<gene>
    <name evidence="2" type="ORF">HZU75_16475</name>
</gene>
<proteinExistence type="predicted"/>
<protein>
    <recommendedName>
        <fullName evidence="1">DUF6671 domain-containing protein</fullName>
    </recommendedName>
</protein>
<reference evidence="2 3" key="1">
    <citation type="journal article" date="2016" name="Int. J. Syst. Evol. Microbiol.">
        <title>Chitinibacter fontanus sp. nov., isolated from a spring.</title>
        <authorList>
            <person name="Sheu S.Y."/>
            <person name="Li Y.S."/>
            <person name="Young C.C."/>
            <person name="Chen W.M."/>
        </authorList>
    </citation>
    <scope>NUCLEOTIDE SEQUENCE [LARGE SCALE GENOMIC DNA]</scope>
    <source>
        <strain evidence="2 3">STM-7</strain>
    </source>
</reference>
<dbReference type="KEGG" id="cfon:HZU75_16475"/>
<dbReference type="Pfam" id="PF20376">
    <property type="entry name" value="DUF6671"/>
    <property type="match status" value="1"/>
</dbReference>
<organism evidence="2 3">
    <name type="scientific">Chitinibacter fontanus</name>
    <dbReference type="NCBI Taxonomy" id="1737446"/>
    <lineage>
        <taxon>Bacteria</taxon>
        <taxon>Pseudomonadati</taxon>
        <taxon>Pseudomonadota</taxon>
        <taxon>Betaproteobacteria</taxon>
        <taxon>Neisseriales</taxon>
        <taxon>Chitinibacteraceae</taxon>
        <taxon>Chitinibacter</taxon>
    </lineage>
</organism>
<dbReference type="InterPro" id="IPR046612">
    <property type="entry name" value="DUF6671"/>
</dbReference>
<dbReference type="AlphaFoldDB" id="A0A7D5ZG34"/>
<accession>A0A7D5ZG34</accession>
<feature type="domain" description="DUF6671" evidence="1">
    <location>
        <begin position="79"/>
        <end position="280"/>
    </location>
</feature>